<dbReference type="Pfam" id="PF04397">
    <property type="entry name" value="LytTR"/>
    <property type="match status" value="1"/>
</dbReference>
<dbReference type="SMART" id="SM00850">
    <property type="entry name" value="LytTR"/>
    <property type="match status" value="1"/>
</dbReference>
<evidence type="ECO:0000259" key="1">
    <source>
        <dbReference type="PROSITE" id="PS50930"/>
    </source>
</evidence>
<dbReference type="RefSeq" id="WP_107215654.1">
    <property type="nucleotide sequence ID" value="NZ_KZ686269.1"/>
</dbReference>
<comment type="caution">
    <text evidence="2">The sequence shown here is derived from an EMBL/GenBank/DDBJ whole genome shotgun (WGS) entry which is preliminary data.</text>
</comment>
<dbReference type="GO" id="GO:0003677">
    <property type="term" value="F:DNA binding"/>
    <property type="evidence" value="ECO:0007669"/>
    <property type="project" value="InterPro"/>
</dbReference>
<dbReference type="Gene3D" id="2.40.50.1020">
    <property type="entry name" value="LytTr DNA-binding domain"/>
    <property type="match status" value="1"/>
</dbReference>
<proteinExistence type="predicted"/>
<dbReference type="AlphaFoldDB" id="A0A2T3HLV5"/>
<accession>A0A2T3HLV5</accession>
<dbReference type="PROSITE" id="PS50930">
    <property type="entry name" value="HTH_LYTTR"/>
    <property type="match status" value="1"/>
</dbReference>
<evidence type="ECO:0000313" key="3">
    <source>
        <dbReference type="Proteomes" id="UP000240912"/>
    </source>
</evidence>
<reference evidence="2 3" key="1">
    <citation type="submission" date="2018-03" db="EMBL/GenBank/DDBJ databases">
        <authorList>
            <person name="Keele B.F."/>
        </authorList>
    </citation>
    <scope>NUCLEOTIDE SEQUENCE [LARGE SCALE GENOMIC DNA]</scope>
    <source>
        <strain evidence="2 3">YL28-9</strain>
    </source>
</reference>
<dbReference type="OrthoDB" id="9787344at2"/>
<evidence type="ECO:0000313" key="2">
    <source>
        <dbReference type="EMBL" id="PST83393.1"/>
    </source>
</evidence>
<name>A0A2T3HLV5_9SPHI</name>
<dbReference type="Proteomes" id="UP000240912">
    <property type="component" value="Unassembled WGS sequence"/>
</dbReference>
<protein>
    <recommendedName>
        <fullName evidence="1">HTH LytTR-type domain-containing protein</fullName>
    </recommendedName>
</protein>
<gene>
    <name evidence="2" type="ORF">C7T94_12530</name>
</gene>
<keyword evidence="3" id="KW-1185">Reference proteome</keyword>
<feature type="domain" description="HTH LytTR-type" evidence="1">
    <location>
        <begin position="56"/>
        <end position="140"/>
    </location>
</feature>
<organism evidence="2 3">
    <name type="scientific">Pedobacter yulinensis</name>
    <dbReference type="NCBI Taxonomy" id="2126353"/>
    <lineage>
        <taxon>Bacteria</taxon>
        <taxon>Pseudomonadati</taxon>
        <taxon>Bacteroidota</taxon>
        <taxon>Sphingobacteriia</taxon>
        <taxon>Sphingobacteriales</taxon>
        <taxon>Sphingobacteriaceae</taxon>
        <taxon>Pedobacter</taxon>
    </lineage>
</organism>
<sequence length="143" mass="16811">MRNPKFFHPVINLQDMKPIEGLDIPGPRFKRRFLVTFREKLIPVCEAEIGAFCIDDKALYLHTMGHRQYVIAYTLDQLETLLDPELFFRANRQSIIAYHAIKELEYYDERKLKVILKCEGPAEVIVSKARAQVLIAWLENQYN</sequence>
<dbReference type="EMBL" id="PYLS01000005">
    <property type="protein sequence ID" value="PST83393.1"/>
    <property type="molecule type" value="Genomic_DNA"/>
</dbReference>
<dbReference type="InterPro" id="IPR007492">
    <property type="entry name" value="LytTR_DNA-bd_dom"/>
</dbReference>